<proteinExistence type="predicted"/>
<dbReference type="PANTHER" id="PTHR35317">
    <property type="entry name" value="OS04G0629600 PROTEIN"/>
    <property type="match status" value="1"/>
</dbReference>
<evidence type="ECO:0000256" key="1">
    <source>
        <dbReference type="SAM" id="MobiDB-lite"/>
    </source>
</evidence>
<dbReference type="Pfam" id="PF14223">
    <property type="entry name" value="Retrotran_gag_2"/>
    <property type="match status" value="1"/>
</dbReference>
<dbReference type="RefSeq" id="XP_039137127.1">
    <property type="nucleotide sequence ID" value="XM_039281193.1"/>
</dbReference>
<accession>A0AB40CEH3</accession>
<dbReference type="Proteomes" id="UP001515500">
    <property type="component" value="Chromosome 13"/>
</dbReference>
<gene>
    <name evidence="3" type="primary">LOC120274664</name>
</gene>
<feature type="compositionally biased region" description="Basic residues" evidence="1">
    <location>
        <begin position="258"/>
        <end position="279"/>
    </location>
</feature>
<feature type="region of interest" description="Disordered" evidence="1">
    <location>
        <begin position="251"/>
        <end position="292"/>
    </location>
</feature>
<organism evidence="2 3">
    <name type="scientific">Dioscorea cayennensis subsp. rotundata</name>
    <name type="common">White Guinea yam</name>
    <name type="synonym">Dioscorea rotundata</name>
    <dbReference type="NCBI Taxonomy" id="55577"/>
    <lineage>
        <taxon>Eukaryota</taxon>
        <taxon>Viridiplantae</taxon>
        <taxon>Streptophyta</taxon>
        <taxon>Embryophyta</taxon>
        <taxon>Tracheophyta</taxon>
        <taxon>Spermatophyta</taxon>
        <taxon>Magnoliopsida</taxon>
        <taxon>Liliopsida</taxon>
        <taxon>Dioscoreales</taxon>
        <taxon>Dioscoreaceae</taxon>
        <taxon>Dioscorea</taxon>
    </lineage>
</organism>
<reference evidence="3" key="1">
    <citation type="submission" date="2025-08" db="UniProtKB">
        <authorList>
            <consortium name="RefSeq"/>
        </authorList>
    </citation>
    <scope>IDENTIFICATION</scope>
</reference>
<sequence length="310" mass="35035">MAEGGADWMEFVLLASLFWPLYYVDFVVLQWYQRIGAMAGGSSSSSQPNVLLFKGENYNLWSLKMKTVFRSKDLWSIVEKGIAEEADNNRLNEIMKKDAKALCLIQQNLDDRVLLRITEAKTAKQAWEVLKTQYQGNENNVSVKLHSLHRELDVTKMKHGEKIEDFSTRVLDIVYQIKVLGEEFPEKKVVTKILRSLTPRFTNVVSSIVEAKNLSTLTVDELCGSLRSHESILNNAGDQDEVKTLHVRTTLPGDHLNRGGRGRGRGGFHRGKGRGHGRGRNSEISHSAESSQQNKGMQCFICKKYGHIKS</sequence>
<keyword evidence="2" id="KW-1185">Reference proteome</keyword>
<name>A0AB40CEH3_DIOCR</name>
<evidence type="ECO:0000313" key="3">
    <source>
        <dbReference type="RefSeq" id="XP_039137127.1"/>
    </source>
</evidence>
<feature type="compositionally biased region" description="Polar residues" evidence="1">
    <location>
        <begin position="282"/>
        <end position="292"/>
    </location>
</feature>
<dbReference type="PANTHER" id="PTHR35317:SF35">
    <property type="entry name" value="DUF4219 DOMAIN-CONTAINING PROTEIN"/>
    <property type="match status" value="1"/>
</dbReference>
<evidence type="ECO:0000313" key="2">
    <source>
        <dbReference type="Proteomes" id="UP001515500"/>
    </source>
</evidence>
<protein>
    <submittedName>
        <fullName evidence="3">Uncharacterized protein LOC120274664</fullName>
    </submittedName>
</protein>
<dbReference type="AlphaFoldDB" id="A0AB40CEH3"/>
<dbReference type="GeneID" id="120274664"/>